<comment type="caution">
    <text evidence="1">The sequence shown here is derived from an EMBL/GenBank/DDBJ whole genome shotgun (WGS) entry which is preliminary data.</text>
</comment>
<evidence type="ECO:0000313" key="2">
    <source>
        <dbReference type="Proteomes" id="UP000824469"/>
    </source>
</evidence>
<organism evidence="1 2">
    <name type="scientific">Taxus chinensis</name>
    <name type="common">Chinese yew</name>
    <name type="synonym">Taxus wallichiana var. chinensis</name>
    <dbReference type="NCBI Taxonomy" id="29808"/>
    <lineage>
        <taxon>Eukaryota</taxon>
        <taxon>Viridiplantae</taxon>
        <taxon>Streptophyta</taxon>
        <taxon>Embryophyta</taxon>
        <taxon>Tracheophyta</taxon>
        <taxon>Spermatophyta</taxon>
        <taxon>Pinopsida</taxon>
        <taxon>Pinidae</taxon>
        <taxon>Conifers II</taxon>
        <taxon>Cupressales</taxon>
        <taxon>Taxaceae</taxon>
        <taxon>Taxus</taxon>
    </lineage>
</organism>
<dbReference type="InterPro" id="IPR014752">
    <property type="entry name" value="Arrestin-like_C"/>
</dbReference>
<sequence>MLSSIPQVFPFFKKGGPLESSFSKSSSLENESVSTATLKVSTDREAYRPGDLIIATVEVHNAKCLVRSGEQTEVGLDARDAVQIEKIIVEVKGVEKFDTQWVITQKPLPGSKQRRGEHAIFDSTPTSIVSDMTLGPGCTKSYMIRAALPNVLPPSFRGTVVRYLYYLVVTLHGKHVSIAKDQSPNHSRLLHLQARNPLNIWTTPNNSCITNEEVQSKDYFEANGVAAKSPPHVEIFWKEKDDDSDWARADETLCGMEDDYAGNSHMKRNLDLASERSLVLQSPLATPRSSNHNEQSGFASIKKPSQLTALSSEAVYDTGGSALLQRGNLADKPSFRRKASHQNATLSISEPVIGAFPSETFLRGRSYNIRIEDQVLVRFSPKNSDATYYFGDTIGGVLTFFHEEGPRRCLEVSVTLENLETVTPVFIHPSRKHSPVITK</sequence>
<dbReference type="EMBL" id="JAHRHJ020000011">
    <property type="protein sequence ID" value="KAH9296524.1"/>
    <property type="molecule type" value="Genomic_DNA"/>
</dbReference>
<dbReference type="Gene3D" id="2.60.40.640">
    <property type="match status" value="1"/>
</dbReference>
<reference evidence="1 2" key="1">
    <citation type="journal article" date="2021" name="Nat. Plants">
        <title>The Taxus genome provides insights into paclitaxel biosynthesis.</title>
        <authorList>
            <person name="Xiong X."/>
            <person name="Gou J."/>
            <person name="Liao Q."/>
            <person name="Li Y."/>
            <person name="Zhou Q."/>
            <person name="Bi G."/>
            <person name="Li C."/>
            <person name="Du R."/>
            <person name="Wang X."/>
            <person name="Sun T."/>
            <person name="Guo L."/>
            <person name="Liang H."/>
            <person name="Lu P."/>
            <person name="Wu Y."/>
            <person name="Zhang Z."/>
            <person name="Ro D.K."/>
            <person name="Shang Y."/>
            <person name="Huang S."/>
            <person name="Yan J."/>
        </authorList>
    </citation>
    <scope>NUCLEOTIDE SEQUENCE [LARGE SCALE GENOMIC DNA]</scope>
    <source>
        <strain evidence="1">Ta-2019</strain>
    </source>
</reference>
<proteinExistence type="predicted"/>
<dbReference type="InterPro" id="IPR014848">
    <property type="entry name" value="Rgp1"/>
</dbReference>
<name>A0AA38CF15_TAXCH</name>
<dbReference type="Proteomes" id="UP000824469">
    <property type="component" value="Unassembled WGS sequence"/>
</dbReference>
<dbReference type="Pfam" id="PF08737">
    <property type="entry name" value="Rgp1"/>
    <property type="match status" value="1"/>
</dbReference>
<feature type="non-terminal residue" evidence="1">
    <location>
        <position position="439"/>
    </location>
</feature>
<dbReference type="OMA" id="RYMYYVR"/>
<keyword evidence="2" id="KW-1185">Reference proteome</keyword>
<dbReference type="InterPro" id="IPR014756">
    <property type="entry name" value="Ig_E-set"/>
</dbReference>
<protein>
    <submittedName>
        <fullName evidence="1">Uncharacterized protein</fullName>
    </submittedName>
</protein>
<dbReference type="PANTHER" id="PTHR12507">
    <property type="entry name" value="REDUCED GROWTH PHENOTYPE 1 RGP1, YEAST -RELATED"/>
    <property type="match status" value="1"/>
</dbReference>
<evidence type="ECO:0000313" key="1">
    <source>
        <dbReference type="EMBL" id="KAH9296524.1"/>
    </source>
</evidence>
<gene>
    <name evidence="1" type="ORF">KI387_040112</name>
</gene>
<accession>A0AA38CF15</accession>
<dbReference type="SUPFAM" id="SSF81296">
    <property type="entry name" value="E set domains"/>
    <property type="match status" value="1"/>
</dbReference>
<dbReference type="AlphaFoldDB" id="A0AA38CF15"/>